<name>A0A165FTX7_9NEIS</name>
<dbReference type="STRING" id="1452487.AVW16_06865"/>
<organism evidence="1 2">
    <name type="scientific">Crenobacter luteus</name>
    <dbReference type="NCBI Taxonomy" id="1452487"/>
    <lineage>
        <taxon>Bacteria</taxon>
        <taxon>Pseudomonadati</taxon>
        <taxon>Pseudomonadota</taxon>
        <taxon>Betaproteobacteria</taxon>
        <taxon>Neisseriales</taxon>
        <taxon>Neisseriaceae</taxon>
        <taxon>Crenobacter</taxon>
    </lineage>
</organism>
<dbReference type="EMBL" id="LQQU01000009">
    <property type="protein sequence ID" value="KZE34189.1"/>
    <property type="molecule type" value="Genomic_DNA"/>
</dbReference>
<dbReference type="OrthoDB" id="8613813at2"/>
<evidence type="ECO:0000313" key="2">
    <source>
        <dbReference type="Proteomes" id="UP000076625"/>
    </source>
</evidence>
<protein>
    <recommendedName>
        <fullName evidence="3">Phage tail collar domain-containing protein</fullName>
    </recommendedName>
</protein>
<dbReference type="Proteomes" id="UP000076625">
    <property type="component" value="Unassembled WGS sequence"/>
</dbReference>
<dbReference type="SUPFAM" id="SSF88874">
    <property type="entry name" value="Receptor-binding domain of short tail fibre protein gp12"/>
    <property type="match status" value="1"/>
</dbReference>
<sequence>MQKINTADGLFVDGNPSTGALGTVLTADWLNMMQAELISVLTAAGIAVDGAKSDQLTTAIQTMLRGKATVNVAGGVSVNLTAAQYGMPILILTGALTANINLIFPAISGAWIVRNQTTGAFNVTCKTAAGTGWVVSQGCSNALWGDGTNIYAEQSDWANIALTGTPTGPTAAPGTSTTQLATTAFVQAAVLAASVLPAGIPLDWSGLTPPNWAVVRDGSALSRATYSALFTALCPQRNGTLTNGANTVTSLSTTLDMWVGMPVEGVGVPAGTTVASITSSTTITLSANATASGVQSLRLFPFGYGNGGSATTFGVPDDRGLHTRAYDSGRGYEQSTLTANTTNASNVLTGISSTRGLYVGMPVSGAGIPASTTISEIVSAVSVKLSANATATASAVALTVTGRQVGAEGADEIKSHTHASVPSYAPGEGGTYAMQTGSTFIPNSVTAATGGPENNVKRRIYLPIITLGA</sequence>
<dbReference type="AlphaFoldDB" id="A0A165FTX7"/>
<reference evidence="2" key="1">
    <citation type="submission" date="2016-01" db="EMBL/GenBank/DDBJ databases">
        <title>Draft genome of Chromobacterium sp. F49.</title>
        <authorList>
            <person name="Hong K.W."/>
        </authorList>
    </citation>
    <scope>NUCLEOTIDE SEQUENCE [LARGE SCALE GENOMIC DNA]</scope>
    <source>
        <strain evidence="2">CN10</strain>
    </source>
</reference>
<proteinExistence type="predicted"/>
<keyword evidence="2" id="KW-1185">Reference proteome</keyword>
<accession>A0A165FTX7</accession>
<evidence type="ECO:0000313" key="1">
    <source>
        <dbReference type="EMBL" id="KZE34189.1"/>
    </source>
</evidence>
<dbReference type="RefSeq" id="WP_066610354.1">
    <property type="nucleotide sequence ID" value="NZ_LQQU01000009.1"/>
</dbReference>
<evidence type="ECO:0008006" key="3">
    <source>
        <dbReference type="Google" id="ProtNLM"/>
    </source>
</evidence>
<gene>
    <name evidence="1" type="ORF">AVW16_06865</name>
</gene>
<comment type="caution">
    <text evidence="1">The sequence shown here is derived from an EMBL/GenBank/DDBJ whole genome shotgun (WGS) entry which is preliminary data.</text>
</comment>